<keyword evidence="5 8" id="KW-0521">NADP</keyword>
<dbReference type="Gene3D" id="3.40.430.10">
    <property type="entry name" value="Dihydrofolate Reductase, subunit A"/>
    <property type="match status" value="1"/>
</dbReference>
<protein>
    <recommendedName>
        <fullName evidence="3 8">Dihydrofolate reductase</fullName>
        <ecNumber evidence="3 8">1.5.1.3</ecNumber>
    </recommendedName>
</protein>
<dbReference type="GO" id="GO:0070401">
    <property type="term" value="F:NADP+ binding"/>
    <property type="evidence" value="ECO:0007669"/>
    <property type="project" value="UniProtKB-ARBA"/>
</dbReference>
<dbReference type="InterPro" id="IPR024072">
    <property type="entry name" value="DHFR-like_dom_sf"/>
</dbReference>
<dbReference type="PROSITE" id="PS51330">
    <property type="entry name" value="DHFR_2"/>
    <property type="match status" value="1"/>
</dbReference>
<evidence type="ECO:0000256" key="1">
    <source>
        <dbReference type="ARBA" id="ARBA00004903"/>
    </source>
</evidence>
<dbReference type="InterPro" id="IPR001796">
    <property type="entry name" value="DHFR_dom"/>
</dbReference>
<dbReference type="GO" id="GO:0046655">
    <property type="term" value="P:folic acid metabolic process"/>
    <property type="evidence" value="ECO:0007669"/>
    <property type="project" value="TreeGrafter"/>
</dbReference>
<name>A0A448TT72_9PAST</name>
<dbReference type="GO" id="GO:0046452">
    <property type="term" value="P:dihydrofolate metabolic process"/>
    <property type="evidence" value="ECO:0007669"/>
    <property type="project" value="TreeGrafter"/>
</dbReference>
<evidence type="ECO:0000313" key="11">
    <source>
        <dbReference type="EMBL" id="VEJ09021.1"/>
    </source>
</evidence>
<dbReference type="PANTHER" id="PTHR48069">
    <property type="entry name" value="DIHYDROFOLATE REDUCTASE"/>
    <property type="match status" value="1"/>
</dbReference>
<evidence type="ECO:0000256" key="6">
    <source>
        <dbReference type="ARBA" id="ARBA00023002"/>
    </source>
</evidence>
<evidence type="ECO:0000256" key="8">
    <source>
        <dbReference type="PIRNR" id="PIRNR000194"/>
    </source>
</evidence>
<dbReference type="PROSITE" id="PS00075">
    <property type="entry name" value="DHFR_1"/>
    <property type="match status" value="1"/>
</dbReference>
<dbReference type="FunFam" id="3.40.430.10:FF:000001">
    <property type="entry name" value="Dihydrofolate reductase"/>
    <property type="match status" value="1"/>
</dbReference>
<comment type="catalytic activity">
    <reaction evidence="8">
        <text>(6S)-5,6,7,8-tetrahydrofolate + NADP(+) = 7,8-dihydrofolate + NADPH + H(+)</text>
        <dbReference type="Rhea" id="RHEA:15009"/>
        <dbReference type="ChEBI" id="CHEBI:15378"/>
        <dbReference type="ChEBI" id="CHEBI:57451"/>
        <dbReference type="ChEBI" id="CHEBI:57453"/>
        <dbReference type="ChEBI" id="CHEBI:57783"/>
        <dbReference type="ChEBI" id="CHEBI:58349"/>
        <dbReference type="EC" id="1.5.1.3"/>
    </reaction>
</comment>
<keyword evidence="4 8" id="KW-0554">One-carbon metabolism</keyword>
<dbReference type="GO" id="GO:0005829">
    <property type="term" value="C:cytosol"/>
    <property type="evidence" value="ECO:0007669"/>
    <property type="project" value="TreeGrafter"/>
</dbReference>
<dbReference type="SUPFAM" id="SSF53597">
    <property type="entry name" value="Dihydrofolate reductase-like"/>
    <property type="match status" value="1"/>
</dbReference>
<dbReference type="GO" id="GO:0004146">
    <property type="term" value="F:dihydrofolate reductase activity"/>
    <property type="evidence" value="ECO:0007669"/>
    <property type="project" value="UniProtKB-EC"/>
</dbReference>
<dbReference type="GO" id="GO:0006730">
    <property type="term" value="P:one-carbon metabolic process"/>
    <property type="evidence" value="ECO:0007669"/>
    <property type="project" value="UniProtKB-KW"/>
</dbReference>
<comment type="similarity">
    <text evidence="2 8 9">Belongs to the dihydrofolate reductase family.</text>
</comment>
<keyword evidence="12" id="KW-1185">Reference proteome</keyword>
<dbReference type="NCBIfam" id="NF008037">
    <property type="entry name" value="PRK10769.1"/>
    <property type="match status" value="1"/>
</dbReference>
<feature type="domain" description="DHFR" evidence="10">
    <location>
        <begin position="5"/>
        <end position="162"/>
    </location>
</feature>
<evidence type="ECO:0000256" key="4">
    <source>
        <dbReference type="ARBA" id="ARBA00022563"/>
    </source>
</evidence>
<comment type="function">
    <text evidence="7 8">Key enzyme in folate metabolism. Catalyzes an essential reaction for de novo glycine and purine synthesis, and for DNA precursor synthesis.</text>
</comment>
<organism evidence="11 12">
    <name type="scientific">Actinobacillus delphinicola</name>
    <dbReference type="NCBI Taxonomy" id="51161"/>
    <lineage>
        <taxon>Bacteria</taxon>
        <taxon>Pseudomonadati</taxon>
        <taxon>Pseudomonadota</taxon>
        <taxon>Gammaproteobacteria</taxon>
        <taxon>Pasteurellales</taxon>
        <taxon>Pasteurellaceae</taxon>
        <taxon>Actinobacillus</taxon>
    </lineage>
</organism>
<evidence type="ECO:0000256" key="7">
    <source>
        <dbReference type="ARBA" id="ARBA00025067"/>
    </source>
</evidence>
<evidence type="ECO:0000256" key="2">
    <source>
        <dbReference type="ARBA" id="ARBA00009539"/>
    </source>
</evidence>
<dbReference type="AlphaFoldDB" id="A0A448TT72"/>
<evidence type="ECO:0000256" key="9">
    <source>
        <dbReference type="RuleBase" id="RU004474"/>
    </source>
</evidence>
<dbReference type="PRINTS" id="PR00070">
    <property type="entry name" value="DHFR"/>
</dbReference>
<proteinExistence type="inferred from homology"/>
<evidence type="ECO:0000256" key="5">
    <source>
        <dbReference type="ARBA" id="ARBA00022857"/>
    </source>
</evidence>
<sequence length="164" mass="19141">MQSPRLSFIVAMTQNHVIGRNNSMPWHLPADFAWFKENTVGKPIVMGRKTFESIGKPLPQRTNIVLSRKPFIHEGVLWAKNIEDAIELVNEAQEIMIIGGGEVFKQYFNKIDRLYLTEIQTSLEGDAFFPEFSLSDWKIEKDLFRPKDEKNPYDLRFLILDRIK</sequence>
<dbReference type="GO" id="GO:0046654">
    <property type="term" value="P:tetrahydrofolate biosynthetic process"/>
    <property type="evidence" value="ECO:0007669"/>
    <property type="project" value="UniProtKB-UniPathway"/>
</dbReference>
<dbReference type="PIRSF" id="PIRSF000194">
    <property type="entry name" value="DHFR"/>
    <property type="match status" value="1"/>
</dbReference>
<dbReference type="KEGG" id="adp:NCTC12871_00450"/>
<comment type="pathway">
    <text evidence="1 8">Cofactor biosynthesis; tetrahydrofolate biosynthesis; 5,6,7,8-tetrahydrofolate from 7,8-dihydrofolate: step 1/1.</text>
</comment>
<dbReference type="InterPro" id="IPR017925">
    <property type="entry name" value="DHFR_CS"/>
</dbReference>
<dbReference type="EMBL" id="LR134510">
    <property type="protein sequence ID" value="VEJ09021.1"/>
    <property type="molecule type" value="Genomic_DNA"/>
</dbReference>
<evidence type="ECO:0000313" key="12">
    <source>
        <dbReference type="Proteomes" id="UP000279799"/>
    </source>
</evidence>
<dbReference type="CDD" id="cd00209">
    <property type="entry name" value="DHFR"/>
    <property type="match status" value="1"/>
</dbReference>
<accession>A0A448TT72</accession>
<dbReference type="OrthoDB" id="9804315at2"/>
<evidence type="ECO:0000259" key="10">
    <source>
        <dbReference type="PROSITE" id="PS51330"/>
    </source>
</evidence>
<dbReference type="UniPathway" id="UPA00077">
    <property type="reaction ID" value="UER00158"/>
</dbReference>
<dbReference type="Proteomes" id="UP000279799">
    <property type="component" value="Chromosome"/>
</dbReference>
<dbReference type="PANTHER" id="PTHR48069:SF3">
    <property type="entry name" value="DIHYDROFOLATE REDUCTASE"/>
    <property type="match status" value="1"/>
</dbReference>
<dbReference type="EC" id="1.5.1.3" evidence="3 8"/>
<gene>
    <name evidence="11" type="primary">folA</name>
    <name evidence="11" type="ORF">NCTC12871_00450</name>
</gene>
<dbReference type="InterPro" id="IPR012259">
    <property type="entry name" value="DHFR"/>
</dbReference>
<reference evidence="11 12" key="1">
    <citation type="submission" date="2018-12" db="EMBL/GenBank/DDBJ databases">
        <authorList>
            <consortium name="Pathogen Informatics"/>
        </authorList>
    </citation>
    <scope>NUCLEOTIDE SEQUENCE [LARGE SCALE GENOMIC DNA]</scope>
    <source>
        <strain evidence="11 12">NCTC12871</strain>
    </source>
</reference>
<dbReference type="Pfam" id="PF00186">
    <property type="entry name" value="DHFR_1"/>
    <property type="match status" value="1"/>
</dbReference>
<evidence type="ECO:0000256" key="3">
    <source>
        <dbReference type="ARBA" id="ARBA00012856"/>
    </source>
</evidence>
<keyword evidence="6 8" id="KW-0560">Oxidoreductase</keyword>
<dbReference type="RefSeq" id="WP_126598596.1">
    <property type="nucleotide sequence ID" value="NZ_LR134510.1"/>
</dbReference>